<feature type="compositionally biased region" description="Low complexity" evidence="2">
    <location>
        <begin position="2341"/>
        <end position="2356"/>
    </location>
</feature>
<feature type="region of interest" description="Disordered" evidence="2">
    <location>
        <begin position="338"/>
        <end position="397"/>
    </location>
</feature>
<feature type="region of interest" description="Disordered" evidence="2">
    <location>
        <begin position="3102"/>
        <end position="3127"/>
    </location>
</feature>
<feature type="compositionally biased region" description="Basic and acidic residues" evidence="2">
    <location>
        <begin position="2064"/>
        <end position="2074"/>
    </location>
</feature>
<feature type="compositionally biased region" description="Gly residues" evidence="2">
    <location>
        <begin position="2506"/>
        <end position="2515"/>
    </location>
</feature>
<feature type="compositionally biased region" description="Polar residues" evidence="2">
    <location>
        <begin position="1082"/>
        <end position="1091"/>
    </location>
</feature>
<comment type="caution">
    <text evidence="3">The sequence shown here is derived from an EMBL/GenBank/DDBJ whole genome shotgun (WGS) entry which is preliminary data.</text>
</comment>
<feature type="region of interest" description="Disordered" evidence="2">
    <location>
        <begin position="1042"/>
        <end position="1149"/>
    </location>
</feature>
<feature type="compositionally biased region" description="Gly residues" evidence="2">
    <location>
        <begin position="341"/>
        <end position="350"/>
    </location>
</feature>
<dbReference type="Proteomes" id="UP000613740">
    <property type="component" value="Unassembled WGS sequence"/>
</dbReference>
<dbReference type="EMBL" id="JAEHOD010000012">
    <property type="protein sequence ID" value="KAG2450077.1"/>
    <property type="molecule type" value="Genomic_DNA"/>
</dbReference>
<feature type="compositionally biased region" description="Basic residues" evidence="2">
    <location>
        <begin position="1751"/>
        <end position="1760"/>
    </location>
</feature>
<feature type="compositionally biased region" description="Polar residues" evidence="2">
    <location>
        <begin position="363"/>
        <end position="372"/>
    </location>
</feature>
<organism evidence="3 4">
    <name type="scientific">Chlamydomonas schloesseri</name>
    <dbReference type="NCBI Taxonomy" id="2026947"/>
    <lineage>
        <taxon>Eukaryota</taxon>
        <taxon>Viridiplantae</taxon>
        <taxon>Chlorophyta</taxon>
        <taxon>core chlorophytes</taxon>
        <taxon>Chlorophyceae</taxon>
        <taxon>CS clade</taxon>
        <taxon>Chlamydomonadales</taxon>
        <taxon>Chlamydomonadaceae</taxon>
        <taxon>Chlamydomonas</taxon>
    </lineage>
</organism>
<protein>
    <submittedName>
        <fullName evidence="3">Uncharacterized protein</fullName>
    </submittedName>
</protein>
<feature type="region of interest" description="Disordered" evidence="2">
    <location>
        <begin position="2155"/>
        <end position="2417"/>
    </location>
</feature>
<feature type="compositionally biased region" description="Gly residues" evidence="2">
    <location>
        <begin position="3102"/>
        <end position="3113"/>
    </location>
</feature>
<feature type="region of interest" description="Disordered" evidence="2">
    <location>
        <begin position="928"/>
        <end position="1027"/>
    </location>
</feature>
<evidence type="ECO:0000313" key="3">
    <source>
        <dbReference type="EMBL" id="KAG2450077.1"/>
    </source>
</evidence>
<feature type="compositionally biased region" description="Low complexity" evidence="2">
    <location>
        <begin position="2755"/>
        <end position="2785"/>
    </location>
</feature>
<feature type="compositionally biased region" description="Basic and acidic residues" evidence="2">
    <location>
        <begin position="945"/>
        <end position="957"/>
    </location>
</feature>
<feature type="region of interest" description="Disordered" evidence="2">
    <location>
        <begin position="1728"/>
        <end position="1789"/>
    </location>
</feature>
<feature type="region of interest" description="Disordered" evidence="2">
    <location>
        <begin position="1881"/>
        <end position="1904"/>
    </location>
</feature>
<feature type="compositionally biased region" description="Low complexity" evidence="2">
    <location>
        <begin position="1282"/>
        <end position="1301"/>
    </location>
</feature>
<dbReference type="OrthoDB" id="549440at2759"/>
<feature type="compositionally biased region" description="Low complexity" evidence="2">
    <location>
        <begin position="1453"/>
        <end position="1477"/>
    </location>
</feature>
<evidence type="ECO:0000256" key="2">
    <source>
        <dbReference type="SAM" id="MobiDB-lite"/>
    </source>
</evidence>
<feature type="region of interest" description="Disordered" evidence="2">
    <location>
        <begin position="1281"/>
        <end position="1301"/>
    </location>
</feature>
<feature type="compositionally biased region" description="Acidic residues" evidence="2">
    <location>
        <begin position="2275"/>
        <end position="2289"/>
    </location>
</feature>
<dbReference type="PANTHER" id="PTHR13037:SF24">
    <property type="entry name" value="POLYCOMB PROTEIN PCL-RELATED"/>
    <property type="match status" value="1"/>
</dbReference>
<feature type="region of interest" description="Disordered" evidence="2">
    <location>
        <begin position="2557"/>
        <end position="2576"/>
    </location>
</feature>
<feature type="compositionally biased region" description="Low complexity" evidence="2">
    <location>
        <begin position="3114"/>
        <end position="3127"/>
    </location>
</feature>
<feature type="compositionally biased region" description="Low complexity" evidence="2">
    <location>
        <begin position="2054"/>
        <end position="2063"/>
    </location>
</feature>
<feature type="compositionally biased region" description="Low complexity" evidence="2">
    <location>
        <begin position="2001"/>
        <end position="2014"/>
    </location>
</feature>
<feature type="compositionally biased region" description="Low complexity" evidence="2">
    <location>
        <begin position="3007"/>
        <end position="3031"/>
    </location>
</feature>
<feature type="compositionally biased region" description="Polar residues" evidence="2">
    <location>
        <begin position="2301"/>
        <end position="2317"/>
    </location>
</feature>
<feature type="region of interest" description="Disordered" evidence="2">
    <location>
        <begin position="790"/>
        <end position="840"/>
    </location>
</feature>
<feature type="compositionally biased region" description="Low complexity" evidence="2">
    <location>
        <begin position="1957"/>
        <end position="1969"/>
    </location>
</feature>
<feature type="compositionally biased region" description="Low complexity" evidence="2">
    <location>
        <begin position="794"/>
        <end position="805"/>
    </location>
</feature>
<feature type="compositionally biased region" description="Low complexity" evidence="2">
    <location>
        <begin position="986"/>
        <end position="995"/>
    </location>
</feature>
<gene>
    <name evidence="3" type="ORF">HYH02_000181</name>
</gene>
<feature type="region of interest" description="Disordered" evidence="2">
    <location>
        <begin position="1193"/>
        <end position="1215"/>
    </location>
</feature>
<feature type="region of interest" description="Disordered" evidence="2">
    <location>
        <begin position="1680"/>
        <end position="1714"/>
    </location>
</feature>
<keyword evidence="1" id="KW-0945">Host-virus interaction</keyword>
<evidence type="ECO:0000256" key="1">
    <source>
        <dbReference type="ARBA" id="ARBA00022581"/>
    </source>
</evidence>
<feature type="compositionally biased region" description="Acidic residues" evidence="2">
    <location>
        <begin position="2177"/>
        <end position="2192"/>
    </location>
</feature>
<sequence length="3304" mass="327582">MAQEDSVISTAAGIKSKVEQLTGRLQHCVDNLEKMSTSGQRFTRAPATAGQHQGQDQRTSKQHSAGQQSAAGDSRGETRQTSGTAATAQPLPPHREGTRRRSSHASGASHEAEHHLRESRGSASGVPAGKFGYGGLRRPPQPAEDDEDEEDWADTPADPGAEEDDDENFEGEDQEEQQRGRSATPGFMQRPMPAHGPPSDAPPPNISVGAALQNLKASLSQQVQTSLSGKHIPTHGEQLKNQYKQAMSDNVQRRLLGRADNYHTASSLDLSDSEGGGSGVPSGGATRTRLMASRGSDHGGSVAPGSPLVGASPATTSRAAALLAAGGGSMARSAMRVSGTGIAGGKPSGGGDHDDERGGPQSGMGSRHTSMDVQRPPPVPAPAAAPKPAAAPSPPAPVAPVPATGFKPPAALASPAVSSPLPPPVPATGFKMPTALGSAPAAAATSLSPAGSFRSEAPALSPSPGSGGIGWKFGMDSGGSVNLGGADGDDGLSPFASGQSLQTSKSFAAAFEQGVDAFLPPASGSGVVGFVPPASLTAAGSGSRPASGSQQTIGFVPPASASIGFMPPASVQTSSATSESHYPLMGPSVVEPHYPSVGLSSGGGLQPPPGPSRRSNSPPRADPRMVLNSYQSMQPARPAATMPLRTVETVRLRAEPAAMQLPPGFALPPGLMGAAAGGLGGGFGGGFGGGSGGSFGGFGPSPGGGSSVGGFGTPIKLGQPPKEQRMGSGNDSPETFSPMLGIQSGRRGSGGSDHSDVTPISPAGLSSTPSIPVGGFSFGINAAVFTSSPSMERSAAGGSTSGSGSEAVPAASGRRHSASHGLQTVTEEDPDAEDAVKQQSKPVVGWKIGSVSEVESCAYAIDVTEEPPPPPPAFGFSPPPAVGFSMQPAAGSGPVSSLGWQPPPVAALPHVPVSPEAAVVPERTSFRLSDAASVPGSDGGLPSDRGLHVEGREKLPWEDSTDDEAEQPQPQPDSQAGQSREPPAPLLRQSSSLRRLPPPIVAMSPSGSLAPVSPGAAPQQPPQAAPAAVAVLSSFLAPVLEADGEGRDSSGRLPQLQEDEFGEFPSFSEHDSRPRLVLPAVNATSNSSSGQSAPPPTPAAAAAPAAAATPSAASTHGVLQQQTSTLSSRSSGAVPATTPTGSHPPGDVSITITDADIARSGGVVPALLEIVRDRFRAKGMSNLAHFAAGSGTGSVAGGSSHGGHGDEPHGVGTPHSAALAGETLAERILARVDTFHSARRGGALEDLVAALQSVVEHDEGVARGASEDGSLDRVMPTFKRNSTTASTGAGAATPAGSATALAPSVSPTISGSYAMLMAHSQQAAQQKVAATALAAAAAAAAAAGGAQAAAATGITPIYTSGSAAGPAVSPSLSQGPSMRMDAVRQALAPPIEPAAAVSAVSHHAATAATSASSVRAIRAPPAGGAVASLTHAQSAGTLSSSLPLESYASSLSPRPAAAATTPSTPASASASAPASSSKVETATQTLPPPVADGLPPAIGTALDYFASTVVPVSCGNAAGRSRSAAAADERALPSDMPTVRTAADFFKGAANRATINTSAMTAPHRETPAGVSSAAGTAGVEVADVPPGRVRTARDAMLNSSSATTPARPHRLSVSGRGGSGAVASAPTTTSGGGGGRRVSAAGRVVIDDEPVDLATYSRAAFNRRISTAASPAVAPSALRTSAYGGGPGPSALSNMGSDGIPQQQQQQQQQGYDGRALTREMLMHLAHMSQSRHPFETTTDEEREEEERRARRRARRTRSPTHPSARDYDDSASTEQQQPATQPYAARRPAPVVGVASVPPVPWPRHQVANAPAGLALNPRVSGGMEQLQARSDAEATSGRGFAAAGLPRQLADVLAAEAGLALAADSPAVAAAPGDGIPVPPLSLDAPDMPEPGGGDTASAAGLSGTLLAGRGLSGGGSLPLPHETFFIQSPRWRANDEDGLAGEMAASGPGGRRGSAARGGAASKVGAAGGGGRISATGGSGPDYMDNGGGLTQRSRRSTTVTNTTSWTSSSDTEEVQGRRADGAGGSGKGRRPDEAGGPRVQQSGGKQQHSQASSGARISSSRDADLERADAAGSGGGAGGEHRGRVSATGRRRAAYWADEVPPLYGATDAGDVDPIDLDRELSVASRGGAASPRGSSAAASVLSARRYVSAARAHRSVSEANSAKRLSVGALLEDDECDDEDEEEEEAGGNARAGGAREEAADGYDDGPLDLQLDDGERVELHHQHTGSRDRLVGPAGRGAAASGARRRWGVADAGVGMGSTRAMASSSEHDDDEEEEEEPEYEGEQGGRAPRDSTDSGALTPNGTRVRQSLQRLLDMRSASATVPARPAASSSKQPSPFAGRGPAPPSAAGTDSPAGPAGESDGRSNSRSPSVTATAGGTTEADTRDREQLLLRRKSRAVGASRAAVQAGAATSAVQRALLGAGSSTGAGAASSAAHAAASTDGGSSDDAPPEDPQELVSPKYTQDMAEEEYGWDAATGDADVDNVTSPGGRRHAAATTPRGGGPGGCRGGRAPRRPPPPLPYDPADVPGAGVHDASPSYTRELEQEELLDTVAELMGGGRAGGTREPPAPVMGTAAAVAAAVAALQADQEPSFSLSAPPPAASRFGSAPGTAAAAVSAALAAAGSDSPAQHSPRARHTVGGVPAAAAALGESLTRTALASDGFNSALNNLLSGRIPVAPASHASGSMANDAAASASSPSRPIATQTSVGGPAVGVSTQTSLVAADSTQQLLLQELQALEEQARRAAQATTALSSSAAGSRQGSPGASAAARALASSTTSEPDPELRRLLLAAWSRWYLRRLAADGSSAGQDGGSHAGGSGGSASDGHKAASEAAAVAQARLQALAAALSNGGMDAWEGAPSSSPSMQAAASASRLHMAFTRWRAAARSARSSRAAVRAQAAPQQQHAGAGIPGLAVGSNANIAPPYPTSPRPAAPADASALQQQGLVYRSHHVPTSTGPTAQRRAPPGSWAQGPAASPPPVATSWPAALRTVASPPPPPSAASAQQRAAAAPSTAAGLRAMAMASPAPPEPHARTANGQSGGGGSGGGGAGLVSNTPTVSRASGVRQVVSMLQSPGQAAQAHKQLPLATQAFASGGSQGGGAAGVSAGGAPPRRRGGYPALGLLGTPTVPAAAPPPALGPVSDLEAAVAQHLLASLGSGSDGVIVAGMQLATGRALLPATLASGSRGFVLGGSLSSSGGAPDTRPRPASTGRMAPGASRPLAAVAAPATGAASGGSGILGGRALGAHPGLASAGAHRPASPVTARRVPGITGADNIRAPAPAPAASAGLNLAYYGVGK</sequence>
<feature type="compositionally biased region" description="Gly residues" evidence="2">
    <location>
        <begin position="2816"/>
        <end position="2829"/>
    </location>
</feature>
<dbReference type="PANTHER" id="PTHR13037">
    <property type="entry name" value="FORMIN"/>
    <property type="match status" value="1"/>
</dbReference>
<feature type="compositionally biased region" description="Acidic residues" evidence="2">
    <location>
        <begin position="160"/>
        <end position="175"/>
    </location>
</feature>
<reference evidence="3" key="1">
    <citation type="journal article" date="2020" name="bioRxiv">
        <title>Comparative genomics of Chlamydomonas.</title>
        <authorList>
            <person name="Craig R.J."/>
            <person name="Hasan A.R."/>
            <person name="Ness R.W."/>
            <person name="Keightley P.D."/>
        </authorList>
    </citation>
    <scope>NUCLEOTIDE SEQUENCE</scope>
    <source>
        <strain evidence="3">CCAP 11/173</strain>
    </source>
</reference>
<feature type="compositionally biased region" description="Low complexity" evidence="2">
    <location>
        <begin position="2429"/>
        <end position="2454"/>
    </location>
</feature>
<keyword evidence="4" id="KW-1185">Reference proteome</keyword>
<feature type="compositionally biased region" description="Polar residues" evidence="2">
    <location>
        <begin position="2044"/>
        <end position="2053"/>
    </location>
</feature>
<feature type="compositionally biased region" description="Polar residues" evidence="2">
    <location>
        <begin position="50"/>
        <end position="71"/>
    </location>
</feature>
<feature type="compositionally biased region" description="Pro residues" evidence="2">
    <location>
        <begin position="2930"/>
        <end position="2939"/>
    </location>
</feature>
<feature type="region of interest" description="Disordered" evidence="2">
    <location>
        <begin position="1597"/>
        <end position="1638"/>
    </location>
</feature>
<feature type="region of interest" description="Disordered" evidence="2">
    <location>
        <begin position="1453"/>
        <end position="1491"/>
    </location>
</feature>
<feature type="compositionally biased region" description="Pro residues" evidence="2">
    <location>
        <begin position="194"/>
        <end position="205"/>
    </location>
</feature>
<feature type="compositionally biased region" description="Basic and acidic residues" evidence="2">
    <location>
        <begin position="2388"/>
        <end position="2397"/>
    </location>
</feature>
<feature type="compositionally biased region" description="Basic and acidic residues" evidence="2">
    <location>
        <begin position="110"/>
        <end position="120"/>
    </location>
</feature>
<feature type="region of interest" description="Disordered" evidence="2">
    <location>
        <begin position="2927"/>
        <end position="3063"/>
    </location>
</feature>
<feature type="region of interest" description="Disordered" evidence="2">
    <location>
        <begin position="2755"/>
        <end position="2787"/>
    </location>
</feature>
<feature type="region of interest" description="Disordered" evidence="2">
    <location>
        <begin position="718"/>
        <end position="766"/>
    </location>
</feature>
<name>A0A835WMH5_9CHLO</name>
<feature type="region of interest" description="Disordered" evidence="2">
    <location>
        <begin position="885"/>
        <end position="909"/>
    </location>
</feature>
<feature type="compositionally biased region" description="Basic and acidic residues" evidence="2">
    <location>
        <begin position="2220"/>
        <end position="2237"/>
    </location>
</feature>
<feature type="region of interest" description="Disordered" evidence="2">
    <location>
        <begin position="1943"/>
        <end position="2095"/>
    </location>
</feature>
<feature type="region of interest" description="Disordered" evidence="2">
    <location>
        <begin position="2688"/>
        <end position="2716"/>
    </location>
</feature>
<feature type="compositionally biased region" description="Gly residues" evidence="2">
    <location>
        <begin position="3045"/>
        <end position="3057"/>
    </location>
</feature>
<feature type="region of interest" description="Disordered" evidence="2">
    <location>
        <begin position="567"/>
        <end position="625"/>
    </location>
</feature>
<feature type="compositionally biased region" description="Gly residues" evidence="2">
    <location>
        <begin position="1193"/>
        <end position="1202"/>
    </location>
</feature>
<feature type="region of interest" description="Disordered" evidence="2">
    <location>
        <begin position="1"/>
        <end position="21"/>
    </location>
</feature>
<feature type="region of interest" description="Disordered" evidence="2">
    <location>
        <begin position="36"/>
        <end position="213"/>
    </location>
</feature>
<evidence type="ECO:0000313" key="4">
    <source>
        <dbReference type="Proteomes" id="UP000613740"/>
    </source>
</evidence>
<feature type="compositionally biased region" description="Low complexity" evidence="2">
    <location>
        <begin position="1099"/>
        <end position="1131"/>
    </location>
</feature>
<feature type="compositionally biased region" description="Acidic residues" evidence="2">
    <location>
        <begin position="2206"/>
        <end position="2219"/>
    </location>
</feature>
<feature type="compositionally biased region" description="Low complexity" evidence="2">
    <location>
        <begin position="2689"/>
        <end position="2705"/>
    </location>
</feature>
<feature type="compositionally biased region" description="Polar residues" evidence="2">
    <location>
        <begin position="570"/>
        <end position="580"/>
    </location>
</feature>
<feature type="region of interest" description="Disordered" evidence="2">
    <location>
        <begin position="266"/>
        <end position="311"/>
    </location>
</feature>
<feature type="region of interest" description="Disordered" evidence="2">
    <location>
        <begin position="3198"/>
        <end position="3223"/>
    </location>
</feature>
<feature type="region of interest" description="Disordered" evidence="2">
    <location>
        <begin position="2429"/>
        <end position="2546"/>
    </location>
</feature>
<feature type="region of interest" description="Disordered" evidence="2">
    <location>
        <begin position="2811"/>
        <end position="2837"/>
    </location>
</feature>
<feature type="compositionally biased region" description="Acidic residues" evidence="2">
    <location>
        <begin position="143"/>
        <end position="153"/>
    </location>
</feature>
<feature type="compositionally biased region" description="Gly residues" evidence="2">
    <location>
        <begin position="1970"/>
        <end position="1994"/>
    </location>
</feature>
<feature type="compositionally biased region" description="Pro residues" evidence="2">
    <location>
        <begin position="375"/>
        <end position="397"/>
    </location>
</feature>
<accession>A0A835WMH5</accession>
<proteinExistence type="predicted"/>
<feature type="compositionally biased region" description="Low complexity" evidence="2">
    <location>
        <begin position="2404"/>
        <end position="2417"/>
    </location>
</feature>
<feature type="compositionally biased region" description="Polar residues" evidence="2">
    <location>
        <begin position="1772"/>
        <end position="1782"/>
    </location>
</feature>